<evidence type="ECO:0000313" key="1">
    <source>
        <dbReference type="EMBL" id="KIO01011.1"/>
    </source>
</evidence>
<dbReference type="EMBL" id="KN831991">
    <property type="protein sequence ID" value="KIO01011.1"/>
    <property type="molecule type" value="Genomic_DNA"/>
</dbReference>
<accession>A0A0C3P0H1</accession>
<keyword evidence="2" id="KW-1185">Reference proteome</keyword>
<evidence type="ECO:0000313" key="2">
    <source>
        <dbReference type="Proteomes" id="UP000054217"/>
    </source>
</evidence>
<dbReference type="Proteomes" id="UP000054217">
    <property type="component" value="Unassembled WGS sequence"/>
</dbReference>
<gene>
    <name evidence="1" type="ORF">M404DRAFT_962138</name>
</gene>
<name>A0A0C3P0H1_PISTI</name>
<dbReference type="InParanoid" id="A0A0C3P0H1"/>
<reference evidence="1 2" key="1">
    <citation type="submission" date="2014-04" db="EMBL/GenBank/DDBJ databases">
        <authorList>
            <consortium name="DOE Joint Genome Institute"/>
            <person name="Kuo A."/>
            <person name="Kohler A."/>
            <person name="Costa M.D."/>
            <person name="Nagy L.G."/>
            <person name="Floudas D."/>
            <person name="Copeland A."/>
            <person name="Barry K.W."/>
            <person name="Cichocki N."/>
            <person name="Veneault-Fourrey C."/>
            <person name="LaButti K."/>
            <person name="Lindquist E.A."/>
            <person name="Lipzen A."/>
            <person name="Lundell T."/>
            <person name="Morin E."/>
            <person name="Murat C."/>
            <person name="Sun H."/>
            <person name="Tunlid A."/>
            <person name="Henrissat B."/>
            <person name="Grigoriev I.V."/>
            <person name="Hibbett D.S."/>
            <person name="Martin F."/>
            <person name="Nordberg H.P."/>
            <person name="Cantor M.N."/>
            <person name="Hua S.X."/>
        </authorList>
    </citation>
    <scope>NUCLEOTIDE SEQUENCE [LARGE SCALE GENOMIC DNA]</scope>
    <source>
        <strain evidence="1 2">Marx 270</strain>
    </source>
</reference>
<proteinExistence type="predicted"/>
<sequence length="113" mass="12993">MNDSRFRVGNCSRFDGGRRSRFLIQDELVDAGMKLNETAARKTLYTQFWKVLHEQKENNQTAAGESHRAKDPELVKQLEAEQLRLEADSTAEDGGRHEQTEDPLLRMLSTLLF</sequence>
<dbReference type="AlphaFoldDB" id="A0A0C3P0H1"/>
<dbReference type="HOGENOM" id="CLU_2134579_0_0_1"/>
<organism evidence="1 2">
    <name type="scientific">Pisolithus tinctorius Marx 270</name>
    <dbReference type="NCBI Taxonomy" id="870435"/>
    <lineage>
        <taxon>Eukaryota</taxon>
        <taxon>Fungi</taxon>
        <taxon>Dikarya</taxon>
        <taxon>Basidiomycota</taxon>
        <taxon>Agaricomycotina</taxon>
        <taxon>Agaricomycetes</taxon>
        <taxon>Agaricomycetidae</taxon>
        <taxon>Boletales</taxon>
        <taxon>Sclerodermatineae</taxon>
        <taxon>Pisolithaceae</taxon>
        <taxon>Pisolithus</taxon>
    </lineage>
</organism>
<protein>
    <submittedName>
        <fullName evidence="1">Uncharacterized protein</fullName>
    </submittedName>
</protein>
<reference evidence="2" key="2">
    <citation type="submission" date="2015-01" db="EMBL/GenBank/DDBJ databases">
        <title>Evolutionary Origins and Diversification of the Mycorrhizal Mutualists.</title>
        <authorList>
            <consortium name="DOE Joint Genome Institute"/>
            <consortium name="Mycorrhizal Genomics Consortium"/>
            <person name="Kohler A."/>
            <person name="Kuo A."/>
            <person name="Nagy L.G."/>
            <person name="Floudas D."/>
            <person name="Copeland A."/>
            <person name="Barry K.W."/>
            <person name="Cichocki N."/>
            <person name="Veneault-Fourrey C."/>
            <person name="LaButti K."/>
            <person name="Lindquist E.A."/>
            <person name="Lipzen A."/>
            <person name="Lundell T."/>
            <person name="Morin E."/>
            <person name="Murat C."/>
            <person name="Riley R."/>
            <person name="Ohm R."/>
            <person name="Sun H."/>
            <person name="Tunlid A."/>
            <person name="Henrissat B."/>
            <person name="Grigoriev I.V."/>
            <person name="Hibbett D.S."/>
            <person name="Martin F."/>
        </authorList>
    </citation>
    <scope>NUCLEOTIDE SEQUENCE [LARGE SCALE GENOMIC DNA]</scope>
    <source>
        <strain evidence="2">Marx 270</strain>
    </source>
</reference>